<dbReference type="STRING" id="1469948.GCA_000732725_02429"/>
<protein>
    <submittedName>
        <fullName evidence="1">Protein involved in ribonucleotide reduction</fullName>
    </submittedName>
</protein>
<dbReference type="PANTHER" id="PTHR37297:SF1">
    <property type="entry name" value="PROTEIN NRDI"/>
    <property type="match status" value="1"/>
</dbReference>
<comment type="caution">
    <text evidence="1">The sequence shown here is derived from an EMBL/GenBank/DDBJ whole genome shotgun (WGS) entry which is preliminary data.</text>
</comment>
<sequence>MRIIYDSKTGLGKKFAEKLPYSVQPVSEPLLGPCILITRNEGLGLIPKPTQRFLKQYSALVRGVVINGNKRFGRFYCAAGPKIERHYRVPVIRNIEGEGIDTDVQVVVEFLQELESVKGDM</sequence>
<dbReference type="Gene3D" id="3.40.50.360">
    <property type="match status" value="1"/>
</dbReference>
<keyword evidence="2" id="KW-1185">Reference proteome</keyword>
<dbReference type="Proteomes" id="UP000295718">
    <property type="component" value="Unassembled WGS sequence"/>
</dbReference>
<organism evidence="1 2">
    <name type="scientific">Kineothrix alysoides</name>
    <dbReference type="NCBI Taxonomy" id="1469948"/>
    <lineage>
        <taxon>Bacteria</taxon>
        <taxon>Bacillati</taxon>
        <taxon>Bacillota</taxon>
        <taxon>Clostridia</taxon>
        <taxon>Lachnospirales</taxon>
        <taxon>Lachnospiraceae</taxon>
        <taxon>Kineothrix</taxon>
    </lineage>
</organism>
<reference evidence="1 2" key="1">
    <citation type="submission" date="2019-03" db="EMBL/GenBank/DDBJ databases">
        <title>Genomic Encyclopedia of Type Strains, Phase IV (KMG-IV): sequencing the most valuable type-strain genomes for metagenomic binning, comparative biology and taxonomic classification.</title>
        <authorList>
            <person name="Goeker M."/>
        </authorList>
    </citation>
    <scope>NUCLEOTIDE SEQUENCE [LARGE SCALE GENOMIC DNA]</scope>
    <source>
        <strain evidence="1 2">DSM 100556</strain>
    </source>
</reference>
<proteinExistence type="predicted"/>
<dbReference type="InterPro" id="IPR004465">
    <property type="entry name" value="RNR_NrdI"/>
</dbReference>
<dbReference type="SUPFAM" id="SSF52218">
    <property type="entry name" value="Flavoproteins"/>
    <property type="match status" value="1"/>
</dbReference>
<dbReference type="AlphaFoldDB" id="A0A4R1R6N6"/>
<evidence type="ECO:0000313" key="2">
    <source>
        <dbReference type="Proteomes" id="UP000295718"/>
    </source>
</evidence>
<dbReference type="Pfam" id="PF07972">
    <property type="entry name" value="Flavodoxin_NdrI"/>
    <property type="match status" value="1"/>
</dbReference>
<dbReference type="GO" id="GO:0010181">
    <property type="term" value="F:FMN binding"/>
    <property type="evidence" value="ECO:0007669"/>
    <property type="project" value="InterPro"/>
</dbReference>
<dbReference type="RefSeq" id="WP_035315701.1">
    <property type="nucleotide sequence ID" value="NZ_JPNB01000002.1"/>
</dbReference>
<evidence type="ECO:0000313" key="1">
    <source>
        <dbReference type="EMBL" id="TCL61243.1"/>
    </source>
</evidence>
<dbReference type="EMBL" id="SLUO01000001">
    <property type="protein sequence ID" value="TCL61243.1"/>
    <property type="molecule type" value="Genomic_DNA"/>
</dbReference>
<dbReference type="PANTHER" id="PTHR37297">
    <property type="entry name" value="PROTEIN NRDI"/>
    <property type="match status" value="1"/>
</dbReference>
<accession>A0A4R1R6N6</accession>
<name>A0A4R1R6N6_9FIRM</name>
<gene>
    <name evidence="1" type="ORF">EDD76_101341</name>
</gene>
<dbReference type="InterPro" id="IPR029039">
    <property type="entry name" value="Flavoprotein-like_sf"/>
</dbReference>